<dbReference type="InterPro" id="IPR029063">
    <property type="entry name" value="SAM-dependent_MTases_sf"/>
</dbReference>
<sequence length="672" mass="75557">MESSSNFLYAGVVVDSSTSRMICDGHQQYIPMPFQARLLSKDTEFCLLSKQIAPPKSFFDAGASSCAGAGIDFVAVISFVSNRRLCDEKLLQLGGTKEGYGLPTSKTALNKLRSRLLLDANKKFVPVAPDRSKKIVSSLAESNLFYEDCLQTLMEEEADDKLAKLLDTLQDDDTMSTAFSGIEAAGSAMNCLRYYWGRKLGTKLKLQRVLHQIEWNTHCGEELKETALLHDTCLFSNIQLFFRDEVSDTINNLLNRPHLAVEVIGPLLSSCKAMKKEAFCSTHNRICCLKQATRHVAGCSCKPYSKKGSQMSQGDPETIFTLAWIGLRLELQEPIVVSENVKTTGGATMSTFIKQDCSQPAPVYDAGLGNLIIRFLGPHYYLETTILDPALLGYPFSREREFIIMHHKQKCLPQISPLARFQKRFYRACAWSWKEMFLMHLPEMQGKGVIEQECENDLQWARNRPTCEAGALEEPIDLLDATVWEDSLTISEKRFLEEYRRAWPNTAYQLNQDPSSGHGHKAGEHAMFTLINNCGIVWSDTSSPPRWLTATETLMCQGFPVIPFIHNSADGLSVFSLKNSNRVGRHVCAQAGNSMHLAAMALIQLFTLVEIPLKPVCPLFKTIHEVRSKVRTSRKRSLENDETTTRISMVRLRGKIPQRDVAEANHQRFSFL</sequence>
<proteinExistence type="predicted"/>
<comment type="caution">
    <text evidence="1">The sequence shown here is derived from an EMBL/GenBank/DDBJ whole genome shotgun (WGS) entry which is preliminary data.</text>
</comment>
<dbReference type="EMBL" id="CAXAMM010035557">
    <property type="protein sequence ID" value="CAK9074462.1"/>
    <property type="molecule type" value="Genomic_DNA"/>
</dbReference>
<protein>
    <submittedName>
        <fullName evidence="1">Uncharacterized protein</fullName>
    </submittedName>
</protein>
<dbReference type="Gene3D" id="3.40.50.150">
    <property type="entry name" value="Vaccinia Virus protein VP39"/>
    <property type="match status" value="1"/>
</dbReference>
<accession>A0ABP0PHC0</accession>
<keyword evidence="2" id="KW-1185">Reference proteome</keyword>
<reference evidence="1 2" key="1">
    <citation type="submission" date="2024-02" db="EMBL/GenBank/DDBJ databases">
        <authorList>
            <person name="Chen Y."/>
            <person name="Shah S."/>
            <person name="Dougan E. K."/>
            <person name="Thang M."/>
            <person name="Chan C."/>
        </authorList>
    </citation>
    <scope>NUCLEOTIDE SEQUENCE [LARGE SCALE GENOMIC DNA]</scope>
</reference>
<evidence type="ECO:0000313" key="1">
    <source>
        <dbReference type="EMBL" id="CAK9074462.1"/>
    </source>
</evidence>
<evidence type="ECO:0000313" key="2">
    <source>
        <dbReference type="Proteomes" id="UP001642464"/>
    </source>
</evidence>
<dbReference type="Proteomes" id="UP001642464">
    <property type="component" value="Unassembled WGS sequence"/>
</dbReference>
<organism evidence="1 2">
    <name type="scientific">Durusdinium trenchii</name>
    <dbReference type="NCBI Taxonomy" id="1381693"/>
    <lineage>
        <taxon>Eukaryota</taxon>
        <taxon>Sar</taxon>
        <taxon>Alveolata</taxon>
        <taxon>Dinophyceae</taxon>
        <taxon>Suessiales</taxon>
        <taxon>Symbiodiniaceae</taxon>
        <taxon>Durusdinium</taxon>
    </lineage>
</organism>
<gene>
    <name evidence="1" type="ORF">SCF082_LOCUS36254</name>
</gene>
<name>A0ABP0PHC0_9DINO</name>
<dbReference type="SUPFAM" id="SSF53335">
    <property type="entry name" value="S-adenosyl-L-methionine-dependent methyltransferases"/>
    <property type="match status" value="1"/>
</dbReference>